<dbReference type="HAMAP" id="MF_01908">
    <property type="entry name" value="Cyc_PG_syn"/>
    <property type="match status" value="1"/>
</dbReference>
<name>A0A6V8PHQ2_9ACTN</name>
<sequence length="454" mass="49916">MKDKTRLVALIDGEHYPPVIKSALEKLKGEEQVELVGLIFLGGTEKISSEHGVEELGLPLFFIQDLRQDLERAIDLFRPEEAVDLSDEPVVGYRERMFIASVFLARGVVYRGADFIFQPPRFEQVLQKPSLSIIGTGKRIGKTAVSAYAARILKDSGFRICVIAMGRGGPEEPEIIEGDRLEITPDFLLSLSRSGRHASSDHVEDALVSGVLTVGCLRCGGGLAGVPFVSNVLEGARLANRLESDFLIFEGSGAALPLIHTDFRICVVGANQPLDYIGGYFGTYRVLISDAIVVTMCEEPLADSHKVRRIDEIARGLKPEIKIIHTIFRPNPLQTIEGRRILLTSTSNPSMGGIIKSYLEEKFGCRVIKISHALSERPRLLEDLTGCEGRYDLILTELKAASVDVVTEFAARRGVEVVYCDNVPVTVGGDGHLSDLISEMAREAKRRFGQQDNL</sequence>
<organism evidence="5 6">
    <name type="scientific">Candidatus Hakubella thermalkaliphila</name>
    <dbReference type="NCBI Taxonomy" id="2754717"/>
    <lineage>
        <taxon>Bacteria</taxon>
        <taxon>Bacillati</taxon>
        <taxon>Actinomycetota</taxon>
        <taxon>Actinomycetota incertae sedis</taxon>
        <taxon>Candidatus Hakubellales</taxon>
        <taxon>Candidatus Hakubellaceae</taxon>
        <taxon>Candidatus Hakubella</taxon>
    </lineage>
</organism>
<dbReference type="SUPFAM" id="SSF52540">
    <property type="entry name" value="P-loop containing nucleoside triphosphate hydrolases"/>
    <property type="match status" value="1"/>
</dbReference>
<dbReference type="Proteomes" id="UP000568877">
    <property type="component" value="Unassembled WGS sequence"/>
</dbReference>
<dbReference type="GO" id="GO:0005737">
    <property type="term" value="C:cytoplasm"/>
    <property type="evidence" value="ECO:0007669"/>
    <property type="project" value="InterPro"/>
</dbReference>
<evidence type="ECO:0000256" key="1">
    <source>
        <dbReference type="ARBA" id="ARBA00022490"/>
    </source>
</evidence>
<evidence type="ECO:0000313" key="6">
    <source>
        <dbReference type="Proteomes" id="UP000568877"/>
    </source>
</evidence>
<evidence type="ECO:0000256" key="2">
    <source>
        <dbReference type="ARBA" id="ARBA00022598"/>
    </source>
</evidence>
<dbReference type="EMBL" id="BLSA01000043">
    <property type="protein sequence ID" value="GFP32205.1"/>
    <property type="molecule type" value="Genomic_DNA"/>
</dbReference>
<dbReference type="InterPro" id="IPR027417">
    <property type="entry name" value="P-loop_NTPase"/>
</dbReference>
<proteinExistence type="inferred from homology"/>
<comment type="caution">
    <text evidence="5">The sequence shown here is derived from an EMBL/GenBank/DDBJ whole genome shotgun (WGS) entry which is preliminary data.</text>
</comment>
<keyword evidence="4" id="KW-0067">ATP-binding</keyword>
<keyword evidence="1" id="KW-0963">Cytoplasm</keyword>
<dbReference type="AlphaFoldDB" id="A0A6V8PHQ2"/>
<dbReference type="PIRSF" id="PIRSF009445">
    <property type="entry name" value="Cyc_PG_syn"/>
    <property type="match status" value="1"/>
</dbReference>
<dbReference type="GO" id="GO:0036356">
    <property type="term" value="F:cyclic 2,3-diphosphoglycerate synthetase activity"/>
    <property type="evidence" value="ECO:0007669"/>
    <property type="project" value="InterPro"/>
</dbReference>
<dbReference type="InterPro" id="IPR016557">
    <property type="entry name" value="Cyc_diphosphoglycerate_synth"/>
</dbReference>
<gene>
    <name evidence="5" type="ORF">HKBW3S42_00510</name>
</gene>
<evidence type="ECO:0000313" key="5">
    <source>
        <dbReference type="EMBL" id="GFP32205.1"/>
    </source>
</evidence>
<dbReference type="GO" id="GO:0006094">
    <property type="term" value="P:gluconeogenesis"/>
    <property type="evidence" value="ECO:0007669"/>
    <property type="project" value="InterPro"/>
</dbReference>
<keyword evidence="3" id="KW-0547">Nucleotide-binding</keyword>
<keyword evidence="2" id="KW-0436">Ligase</keyword>
<dbReference type="GO" id="GO:0016874">
    <property type="term" value="F:ligase activity"/>
    <property type="evidence" value="ECO:0007669"/>
    <property type="project" value="UniProtKB-KW"/>
</dbReference>
<reference evidence="5 6" key="1">
    <citation type="journal article" date="2020" name="Front. Microbiol.">
        <title>Single-cell genomics of novel Actinobacteria with the Wood-Ljungdahl pathway discovered in a serpentinizing system.</title>
        <authorList>
            <person name="Merino N."/>
            <person name="Kawai M."/>
            <person name="Boyd E.S."/>
            <person name="Colman D.R."/>
            <person name="McGlynn S.E."/>
            <person name="Nealson K.H."/>
            <person name="Kurokawa K."/>
            <person name="Hongoh Y."/>
        </authorList>
    </citation>
    <scope>NUCLEOTIDE SEQUENCE [LARGE SCALE GENOMIC DNA]</scope>
    <source>
        <strain evidence="5 6">S42</strain>
    </source>
</reference>
<protein>
    <submittedName>
        <fullName evidence="5">Cyclic 2,3-diphosphoglycerate synthetase</fullName>
    </submittedName>
</protein>
<accession>A0A6V8PHQ2</accession>
<dbReference type="GO" id="GO:0005524">
    <property type="term" value="F:ATP binding"/>
    <property type="evidence" value="ECO:0007669"/>
    <property type="project" value="UniProtKB-KW"/>
</dbReference>
<evidence type="ECO:0000256" key="4">
    <source>
        <dbReference type="ARBA" id="ARBA00022840"/>
    </source>
</evidence>
<evidence type="ECO:0000256" key="3">
    <source>
        <dbReference type="ARBA" id="ARBA00022741"/>
    </source>
</evidence>